<keyword evidence="3" id="KW-1185">Reference proteome</keyword>
<dbReference type="InterPro" id="IPR051532">
    <property type="entry name" value="Ester_Hydrolysis_Enzymes"/>
</dbReference>
<accession>A0A8J7MNE7</accession>
<evidence type="ECO:0000313" key="2">
    <source>
        <dbReference type="EMBL" id="MBL4926996.1"/>
    </source>
</evidence>
<comment type="caution">
    <text evidence="2">The sequence shown here is derived from an EMBL/GenBank/DDBJ whole genome shotgun (WGS) entry which is preliminary data.</text>
</comment>
<dbReference type="PANTHER" id="PTHR30383:SF24">
    <property type="entry name" value="THIOESTERASE 1_PROTEASE 1_LYSOPHOSPHOLIPASE L1"/>
    <property type="match status" value="1"/>
</dbReference>
<dbReference type="SUPFAM" id="SSF52266">
    <property type="entry name" value="SGNH hydrolase"/>
    <property type="match status" value="1"/>
</dbReference>
<proteinExistence type="predicted"/>
<sequence>MLHLSTLRFRYASGRAIRNVCMAVGLIFSAPAWAEPITVVALGDSLMAGYGLAPEAGLVPQLQAWLTEQGRDVVVVNAGVSGDTTAGGLSRLDWSLTPETDALIVELGGNDMLRGLSPEEARANLEAILKGGQARGLPMLLVGMKAPGNFGADYKARFDAIYPDLAAQYGAVLLPSFFAPLTEMADPAAAHAMMQADGIHPNAEGVKKIVAGLGPKVLELLGRVKSFSP</sequence>
<dbReference type="PANTHER" id="PTHR30383">
    <property type="entry name" value="THIOESTERASE 1/PROTEASE 1/LYSOPHOSPHOLIPASE L1"/>
    <property type="match status" value="1"/>
</dbReference>
<dbReference type="Pfam" id="PF13472">
    <property type="entry name" value="Lipase_GDSL_2"/>
    <property type="match status" value="1"/>
</dbReference>
<name>A0A8J7MNE7_9RHOB</name>
<dbReference type="CDD" id="cd01822">
    <property type="entry name" value="Lysophospholipase_L1_like"/>
    <property type="match status" value="1"/>
</dbReference>
<dbReference type="InterPro" id="IPR013830">
    <property type="entry name" value="SGNH_hydro"/>
</dbReference>
<gene>
    <name evidence="2" type="ORF">JI744_02645</name>
</gene>
<protein>
    <submittedName>
        <fullName evidence="2">Arylesterase</fullName>
    </submittedName>
</protein>
<dbReference type="AlphaFoldDB" id="A0A8J7MNE7"/>
<reference evidence="2" key="1">
    <citation type="submission" date="2021-01" db="EMBL/GenBank/DDBJ databases">
        <title>Genome seq and assembly of Tabrizicola sp. KVB23.</title>
        <authorList>
            <person name="Chhetri G."/>
        </authorList>
    </citation>
    <scope>NUCLEOTIDE SEQUENCE</scope>
    <source>
        <strain evidence="2">KVB23</strain>
    </source>
</reference>
<dbReference type="GO" id="GO:0004622">
    <property type="term" value="F:phosphatidylcholine lysophospholipase activity"/>
    <property type="evidence" value="ECO:0007669"/>
    <property type="project" value="TreeGrafter"/>
</dbReference>
<dbReference type="RefSeq" id="WP_202658011.1">
    <property type="nucleotide sequence ID" value="NZ_JAESVP010000001.1"/>
</dbReference>
<feature type="domain" description="SGNH hydrolase-type esterase" evidence="1">
    <location>
        <begin position="41"/>
        <end position="206"/>
    </location>
</feature>
<organism evidence="2 3">
    <name type="scientific">Fuscibacter oryzae</name>
    <dbReference type="NCBI Taxonomy" id="2803939"/>
    <lineage>
        <taxon>Bacteria</taxon>
        <taxon>Pseudomonadati</taxon>
        <taxon>Pseudomonadota</taxon>
        <taxon>Alphaproteobacteria</taxon>
        <taxon>Rhodobacterales</taxon>
        <taxon>Paracoccaceae</taxon>
        <taxon>Fuscibacter</taxon>
    </lineage>
</organism>
<evidence type="ECO:0000313" key="3">
    <source>
        <dbReference type="Proteomes" id="UP000619033"/>
    </source>
</evidence>
<evidence type="ECO:0000259" key="1">
    <source>
        <dbReference type="Pfam" id="PF13472"/>
    </source>
</evidence>
<dbReference type="Gene3D" id="3.40.50.1110">
    <property type="entry name" value="SGNH hydrolase"/>
    <property type="match status" value="1"/>
</dbReference>
<dbReference type="EMBL" id="JAESVP010000001">
    <property type="protein sequence ID" value="MBL4926996.1"/>
    <property type="molecule type" value="Genomic_DNA"/>
</dbReference>
<dbReference type="InterPro" id="IPR036514">
    <property type="entry name" value="SGNH_hydro_sf"/>
</dbReference>
<dbReference type="Proteomes" id="UP000619033">
    <property type="component" value="Unassembled WGS sequence"/>
</dbReference>